<name>A0A024GAJ1_9STRA</name>
<organism evidence="3 4">
    <name type="scientific">Albugo candida</name>
    <dbReference type="NCBI Taxonomy" id="65357"/>
    <lineage>
        <taxon>Eukaryota</taxon>
        <taxon>Sar</taxon>
        <taxon>Stramenopiles</taxon>
        <taxon>Oomycota</taxon>
        <taxon>Peronosporomycetes</taxon>
        <taxon>Albuginales</taxon>
        <taxon>Albuginaceae</taxon>
        <taxon>Albugo</taxon>
    </lineage>
</organism>
<feature type="domain" description="NECAP PHear" evidence="2">
    <location>
        <begin position="10"/>
        <end position="188"/>
    </location>
</feature>
<gene>
    <name evidence="3" type="ORF">BN9_046500</name>
</gene>
<accession>A0A024GAJ1</accession>
<dbReference type="InParanoid" id="A0A024GAJ1"/>
<keyword evidence="4" id="KW-1185">Reference proteome</keyword>
<dbReference type="InterPro" id="IPR012466">
    <property type="entry name" value="NECAP_PHear"/>
</dbReference>
<dbReference type="AlphaFoldDB" id="A0A024GAJ1"/>
<dbReference type="Pfam" id="PF07933">
    <property type="entry name" value="DUF1681"/>
    <property type="match status" value="1"/>
</dbReference>
<dbReference type="PANTHER" id="PTHR12847:SF9">
    <property type="entry name" value="NECAP-LIKE PROTEIN CG9132"/>
    <property type="match status" value="1"/>
</dbReference>
<evidence type="ECO:0000259" key="2">
    <source>
        <dbReference type="Pfam" id="PF07933"/>
    </source>
</evidence>
<evidence type="ECO:0000313" key="3">
    <source>
        <dbReference type="EMBL" id="CCI43866.1"/>
    </source>
</evidence>
<dbReference type="InterPro" id="IPR011993">
    <property type="entry name" value="PH-like_dom_sf"/>
</dbReference>
<dbReference type="STRING" id="65357.A0A024GAJ1"/>
<feature type="compositionally biased region" description="Basic and acidic residues" evidence="1">
    <location>
        <begin position="196"/>
        <end position="214"/>
    </location>
</feature>
<dbReference type="Gene3D" id="2.30.29.30">
    <property type="entry name" value="Pleckstrin-homology domain (PH domain)/Phosphotyrosine-binding domain (PTB)"/>
    <property type="match status" value="1"/>
</dbReference>
<reference evidence="3 4" key="1">
    <citation type="submission" date="2012-05" db="EMBL/GenBank/DDBJ databases">
        <title>Recombination and specialization in a pathogen metapopulation.</title>
        <authorList>
            <person name="Gardiner A."/>
            <person name="Kemen E."/>
            <person name="Schultz-Larsen T."/>
            <person name="MacLean D."/>
            <person name="Van Oosterhout C."/>
            <person name="Jones J.D.G."/>
        </authorList>
    </citation>
    <scope>NUCLEOTIDE SEQUENCE [LARGE SCALE GENOMIC DNA]</scope>
    <source>
        <strain evidence="3 4">Ac Nc2</strain>
    </source>
</reference>
<dbReference type="GO" id="GO:0006897">
    <property type="term" value="P:endocytosis"/>
    <property type="evidence" value="ECO:0007669"/>
    <property type="project" value="InterPro"/>
</dbReference>
<evidence type="ECO:0000256" key="1">
    <source>
        <dbReference type="SAM" id="MobiDB-lite"/>
    </source>
</evidence>
<sequence>MSATDSEIAIEQITFTDRSVWFYQIVPKYISTLEPRADLWDIEHPFMTGSIEVIQRGDDCVIRLYEPLKDTTDKVLFAECPVRITPDCSLDVYVQDCVDSSRYFMIRVEDRATKKRVFVGIGFPERTSAFNFKAALQDYVKYQRRQMTIAAATMSLSKIDADTQNASAVSQKFDYKLPQGAKIHIKLKTNIVNQRNDTEEKRNTVETTSSEKDNNTFASLKSFAIPPPPSTSTFDAAQDDEWGQFTAA</sequence>
<protein>
    <recommendedName>
        <fullName evidence="2">NECAP PHear domain-containing protein</fullName>
    </recommendedName>
</protein>
<dbReference type="CDD" id="cd13228">
    <property type="entry name" value="PHear_NECAP"/>
    <property type="match status" value="1"/>
</dbReference>
<evidence type="ECO:0000313" key="4">
    <source>
        <dbReference type="Proteomes" id="UP000053237"/>
    </source>
</evidence>
<dbReference type="SUPFAM" id="SSF50729">
    <property type="entry name" value="PH domain-like"/>
    <property type="match status" value="1"/>
</dbReference>
<dbReference type="OrthoDB" id="10265489at2759"/>
<proteinExistence type="predicted"/>
<dbReference type="GO" id="GO:0030125">
    <property type="term" value="C:clathrin vesicle coat"/>
    <property type="evidence" value="ECO:0007669"/>
    <property type="project" value="TreeGrafter"/>
</dbReference>
<comment type="caution">
    <text evidence="3">The sequence shown here is derived from an EMBL/GenBank/DDBJ whole genome shotgun (WGS) entry which is preliminary data.</text>
</comment>
<feature type="region of interest" description="Disordered" evidence="1">
    <location>
        <begin position="196"/>
        <end position="239"/>
    </location>
</feature>
<dbReference type="EMBL" id="CAIX01000056">
    <property type="protein sequence ID" value="CCI43866.1"/>
    <property type="molecule type" value="Genomic_DNA"/>
</dbReference>
<dbReference type="PANTHER" id="PTHR12847">
    <property type="entry name" value="ATP-BINDING CASSETTE ABC TRANSPORTER-RELATED"/>
    <property type="match status" value="1"/>
</dbReference>
<dbReference type="Proteomes" id="UP000053237">
    <property type="component" value="Unassembled WGS sequence"/>
</dbReference>